<dbReference type="Proteomes" id="UP000050502">
    <property type="component" value="Unassembled WGS sequence"/>
</dbReference>
<comment type="similarity">
    <text evidence="1">Belongs to the peptidase M16 family.</text>
</comment>
<reference evidence="4" key="1">
    <citation type="journal article" date="2015" name="Genome Announc.">
        <title>Draft Genome Sequence of a Heterotrophic Facultative Anaerobic Thermophilic Bacterium, Ardenticatena maritima Strain 110ST.</title>
        <authorList>
            <person name="Kawaichi S."/>
            <person name="Yoshida T."/>
            <person name="Sako Y."/>
            <person name="Nakamura R."/>
        </authorList>
    </citation>
    <scope>NUCLEOTIDE SEQUENCE [LARGE SCALE GENOMIC DNA]</scope>
    <source>
        <strain evidence="4">110S</strain>
    </source>
</reference>
<dbReference type="EMBL" id="LGKN01000005">
    <property type="protein sequence ID" value="KPL87726.1"/>
    <property type="molecule type" value="Genomic_DNA"/>
</dbReference>
<dbReference type="Pfam" id="PF05193">
    <property type="entry name" value="Peptidase_M16_C"/>
    <property type="match status" value="1"/>
</dbReference>
<gene>
    <name evidence="4" type="primary">pqqL</name>
    <name evidence="4" type="ORF">ARMA_1759</name>
    <name evidence="5" type="ORF">SE16_09035</name>
</gene>
<dbReference type="GO" id="GO:0006508">
    <property type="term" value="P:proteolysis"/>
    <property type="evidence" value="ECO:0007669"/>
    <property type="project" value="UniProtKB-KW"/>
</dbReference>
<feature type="domain" description="Peptidase M16 C-terminal" evidence="3">
    <location>
        <begin position="175"/>
        <end position="362"/>
    </location>
</feature>
<dbReference type="InterPro" id="IPR050361">
    <property type="entry name" value="MPP/UQCRC_Complex"/>
</dbReference>
<sequence length="434" mass="49315">MRKNTMSENTIQTATLENGLRILVKETHHAPVATFWVWYGVGSRNEVQGKTGISHWVEHMMFKGTERFPKGAIDREIARHGGMFNAMTWLDFTAYYAVLPAPNIQLALDIEADRMVNSAFLPEEVEAERTVILSERHMYENYPSFRLSEAVQAVAFFVHPYHHETIGWESDLRTMTRDDLYAHYRTYYTPNNAIAVAIGDFNANEMIDRIAETFGRLPRGPEVPPVRFTEPPQNGERRITVHGPGSTRYLQAAYKAPSATSDDWFALAVLDTVLGGPESFSLRGPAPNARTSRLYRALVDSGLVASVSSSLIPTIDPFLYTFHVTLFPTSDPQVVENRLFEELERVRAEGITEEEYQKALKQTRAQFAFSMESVANQAYWLGFASTIADTDWFTSFIDRFSRVTREDVQRVAQTYLSPRQRTVGWYIPEEGAAQ</sequence>
<keyword evidence="6" id="KW-1185">Reference proteome</keyword>
<dbReference type="STRING" id="872965.SE16_09035"/>
<evidence type="ECO:0000259" key="2">
    <source>
        <dbReference type="Pfam" id="PF00675"/>
    </source>
</evidence>
<dbReference type="PATRIC" id="fig|872965.6.peg.1845"/>
<feature type="domain" description="Peptidase M16 N-terminal" evidence="2">
    <location>
        <begin position="21"/>
        <end position="165"/>
    </location>
</feature>
<name>A0A0M8KA15_9CHLR</name>
<dbReference type="InterPro" id="IPR007863">
    <property type="entry name" value="Peptidase_M16_C"/>
</dbReference>
<dbReference type="Proteomes" id="UP000037784">
    <property type="component" value="Unassembled WGS sequence"/>
</dbReference>
<dbReference type="PANTHER" id="PTHR11851">
    <property type="entry name" value="METALLOPROTEASE"/>
    <property type="match status" value="1"/>
</dbReference>
<dbReference type="EMBL" id="BBZA01000137">
    <property type="protein sequence ID" value="GAP63336.1"/>
    <property type="molecule type" value="Genomic_DNA"/>
</dbReference>
<dbReference type="Pfam" id="PF00675">
    <property type="entry name" value="Peptidase_M16"/>
    <property type="match status" value="1"/>
</dbReference>
<comment type="caution">
    <text evidence="4">The sequence shown here is derived from an EMBL/GenBank/DDBJ whole genome shotgun (WGS) entry which is preliminary data.</text>
</comment>
<evidence type="ECO:0000259" key="3">
    <source>
        <dbReference type="Pfam" id="PF05193"/>
    </source>
</evidence>
<proteinExistence type="inferred from homology"/>
<evidence type="ECO:0000256" key="1">
    <source>
        <dbReference type="ARBA" id="ARBA00007261"/>
    </source>
</evidence>
<evidence type="ECO:0000313" key="4">
    <source>
        <dbReference type="EMBL" id="GAP63336.1"/>
    </source>
</evidence>
<keyword evidence="4" id="KW-0645">Protease</keyword>
<organism evidence="4 6">
    <name type="scientific">Ardenticatena maritima</name>
    <dbReference type="NCBI Taxonomy" id="872965"/>
    <lineage>
        <taxon>Bacteria</taxon>
        <taxon>Bacillati</taxon>
        <taxon>Chloroflexota</taxon>
        <taxon>Ardenticatenia</taxon>
        <taxon>Ardenticatenales</taxon>
        <taxon>Ardenticatenaceae</taxon>
        <taxon>Ardenticatena</taxon>
    </lineage>
</organism>
<reference evidence="5 7" key="2">
    <citation type="submission" date="2015-07" db="EMBL/GenBank/DDBJ databases">
        <title>Whole genome sequence of Ardenticatena maritima DSM 23922.</title>
        <authorList>
            <person name="Hemp J."/>
            <person name="Ward L.M."/>
            <person name="Pace L.A."/>
            <person name="Fischer W.W."/>
        </authorList>
    </citation>
    <scope>NUCLEOTIDE SEQUENCE [LARGE SCALE GENOMIC DNA]</scope>
    <source>
        <strain evidence="5 7">110S</strain>
    </source>
</reference>
<dbReference type="AlphaFoldDB" id="A0A0M8KA15"/>
<dbReference type="InterPro" id="IPR011249">
    <property type="entry name" value="Metalloenz_LuxS/M16"/>
</dbReference>
<evidence type="ECO:0000313" key="7">
    <source>
        <dbReference type="Proteomes" id="UP000050502"/>
    </source>
</evidence>
<protein>
    <submittedName>
        <fullName evidence="4">Zinc protease</fullName>
    </submittedName>
</protein>
<evidence type="ECO:0000313" key="6">
    <source>
        <dbReference type="Proteomes" id="UP000037784"/>
    </source>
</evidence>
<reference evidence="6" key="3">
    <citation type="submission" date="2015-08" db="EMBL/GenBank/DDBJ databases">
        <title>Draft Genome Sequence of a Heterotrophic Facultative Anaerobic Bacterium Ardenticatena maritima Strain 110S.</title>
        <authorList>
            <person name="Kawaichi S."/>
            <person name="Yoshida T."/>
            <person name="Sako Y."/>
            <person name="Nakamura R."/>
        </authorList>
    </citation>
    <scope>NUCLEOTIDE SEQUENCE [LARGE SCALE GENOMIC DNA]</scope>
    <source>
        <strain evidence="6">110S</strain>
    </source>
</reference>
<keyword evidence="4" id="KW-0378">Hydrolase</keyword>
<accession>A0A0M8KA15</accession>
<dbReference type="GO" id="GO:0008233">
    <property type="term" value="F:peptidase activity"/>
    <property type="evidence" value="ECO:0007669"/>
    <property type="project" value="UniProtKB-KW"/>
</dbReference>
<dbReference type="Gene3D" id="3.30.830.10">
    <property type="entry name" value="Metalloenzyme, LuxS/M16 peptidase-like"/>
    <property type="match status" value="2"/>
</dbReference>
<dbReference type="SUPFAM" id="SSF63411">
    <property type="entry name" value="LuxS/MPP-like metallohydrolase"/>
    <property type="match status" value="2"/>
</dbReference>
<dbReference type="GO" id="GO:0046872">
    <property type="term" value="F:metal ion binding"/>
    <property type="evidence" value="ECO:0007669"/>
    <property type="project" value="InterPro"/>
</dbReference>
<evidence type="ECO:0000313" key="5">
    <source>
        <dbReference type="EMBL" id="KPL87726.1"/>
    </source>
</evidence>
<dbReference type="PANTHER" id="PTHR11851:SF49">
    <property type="entry name" value="MITOCHONDRIAL-PROCESSING PEPTIDASE SUBUNIT ALPHA"/>
    <property type="match status" value="1"/>
</dbReference>
<dbReference type="InterPro" id="IPR011765">
    <property type="entry name" value="Pept_M16_N"/>
</dbReference>